<keyword evidence="4" id="KW-0136">Cellulose degradation</keyword>
<gene>
    <name evidence="8" type="ORF">CXY01_06330</name>
</gene>
<keyword evidence="4" id="KW-0624">Polysaccharide degradation</keyword>
<dbReference type="GO" id="GO:0030247">
    <property type="term" value="F:polysaccharide binding"/>
    <property type="evidence" value="ECO:0007669"/>
    <property type="project" value="UniProtKB-UniRule"/>
</dbReference>
<dbReference type="Proteomes" id="UP000321118">
    <property type="component" value="Unassembled WGS sequence"/>
</dbReference>
<dbReference type="InterPro" id="IPR017853">
    <property type="entry name" value="GH"/>
</dbReference>
<dbReference type="EMBL" id="BJUB01000002">
    <property type="protein sequence ID" value="GEK20113.1"/>
    <property type="molecule type" value="Genomic_DNA"/>
</dbReference>
<dbReference type="InterPro" id="IPR008965">
    <property type="entry name" value="CBM2/CBM3_carb-bd_dom_sf"/>
</dbReference>
<keyword evidence="3 4" id="KW-0326">Glycosidase</keyword>
<sequence>MRSRLSLLSGAALAAAVVALGATSLISTAAQAATPPGLHVSGTQLVEKDGTPFVARGVSHAHTWYTSQTATAIPAIRAAGANALRVVLSGGDRWTKNDAADVANIISLCKANKLICMLENHDTTGYGEQSGAVTLDTAANYWVSIASALKGQEDYVQINIGNEPFGNNATENAKWASASSAAILKLRNAGLHHNIVIDAPSWGQDWAGIMRDNAATVAASDPDKNVLFSVHMYGVYNNASTINAYLDAFKSKGLPLVIGEFGYDHSDGNPDEDTIMSEAVKRGIGYYGWSWSGNGGGVEYLDMVTNFNPAQLSSWGTRIFTGANGIKSTAVTAKIYGGVQPTTPAPTTPAPTTPAPTTPAPTTPAPTTPAPTTPPPTDKGCTAALTVSNSWPGGYQASVTVTNGSAMISGWKTSFALPSGGAVASGWSGTYAQSGSTVTVANAAWNGLLGSGASTTYGFVGSGTAPSSSTAVSCTAS</sequence>
<dbReference type="EC" id="3.2.1.4" evidence="4"/>
<dbReference type="PROSITE" id="PS51318">
    <property type="entry name" value="TAT"/>
    <property type="match status" value="1"/>
</dbReference>
<proteinExistence type="inferred from homology"/>
<dbReference type="Pfam" id="PF00150">
    <property type="entry name" value="Cellulase"/>
    <property type="match status" value="1"/>
</dbReference>
<evidence type="ECO:0000256" key="3">
    <source>
        <dbReference type="ARBA" id="ARBA00023295"/>
    </source>
</evidence>
<dbReference type="GO" id="GO:0008810">
    <property type="term" value="F:cellulase activity"/>
    <property type="evidence" value="ECO:0007669"/>
    <property type="project" value="UniProtKB-EC"/>
</dbReference>
<keyword evidence="9" id="KW-1185">Reference proteome</keyword>
<dbReference type="SUPFAM" id="SSF49384">
    <property type="entry name" value="Carbohydrate-binding domain"/>
    <property type="match status" value="1"/>
</dbReference>
<evidence type="ECO:0000313" key="9">
    <source>
        <dbReference type="Proteomes" id="UP000321118"/>
    </source>
</evidence>
<evidence type="ECO:0000256" key="5">
    <source>
        <dbReference type="SAM" id="MobiDB-lite"/>
    </source>
</evidence>
<feature type="compositionally biased region" description="Pro residues" evidence="5">
    <location>
        <begin position="343"/>
        <end position="377"/>
    </location>
</feature>
<keyword evidence="6" id="KW-0732">Signal</keyword>
<dbReference type="PANTHER" id="PTHR42754">
    <property type="entry name" value="ENDOGLUCANASE"/>
    <property type="match status" value="1"/>
</dbReference>
<organism evidence="8 9">
    <name type="scientific">Cellulomonas xylanilytica</name>
    <dbReference type="NCBI Taxonomy" id="233583"/>
    <lineage>
        <taxon>Bacteria</taxon>
        <taxon>Bacillati</taxon>
        <taxon>Actinomycetota</taxon>
        <taxon>Actinomycetes</taxon>
        <taxon>Micrococcales</taxon>
        <taxon>Cellulomonadaceae</taxon>
        <taxon>Cellulomonas</taxon>
    </lineage>
</organism>
<feature type="signal peptide" evidence="6">
    <location>
        <begin position="1"/>
        <end position="32"/>
    </location>
</feature>
<dbReference type="RefSeq" id="WP_146925627.1">
    <property type="nucleotide sequence ID" value="NZ_BJUB01000002.1"/>
</dbReference>
<dbReference type="Pfam" id="PF00553">
    <property type="entry name" value="CBM_2"/>
    <property type="match status" value="1"/>
</dbReference>
<comment type="caution">
    <text evidence="8">The sequence shown here is derived from an EMBL/GenBank/DDBJ whole genome shotgun (WGS) entry which is preliminary data.</text>
</comment>
<accession>A0A510UZL0</accession>
<dbReference type="GO" id="GO:0030245">
    <property type="term" value="P:cellulose catabolic process"/>
    <property type="evidence" value="ECO:0007669"/>
    <property type="project" value="UniProtKB-KW"/>
</dbReference>
<dbReference type="InterPro" id="IPR001919">
    <property type="entry name" value="CBD2"/>
</dbReference>
<name>A0A510UZL0_9CELL</name>
<evidence type="ECO:0000256" key="6">
    <source>
        <dbReference type="SAM" id="SignalP"/>
    </source>
</evidence>
<evidence type="ECO:0000313" key="8">
    <source>
        <dbReference type="EMBL" id="GEK20113.1"/>
    </source>
</evidence>
<dbReference type="InterPro" id="IPR001547">
    <property type="entry name" value="Glyco_hydro_5"/>
</dbReference>
<dbReference type="PANTHER" id="PTHR42754:SF1">
    <property type="entry name" value="LIPOPROTEIN"/>
    <property type="match status" value="1"/>
</dbReference>
<keyword evidence="4" id="KW-0119">Carbohydrate metabolism</keyword>
<evidence type="ECO:0000256" key="4">
    <source>
        <dbReference type="RuleBase" id="RU361153"/>
    </source>
</evidence>
<protein>
    <recommendedName>
        <fullName evidence="4">Endoglucanase</fullName>
        <ecNumber evidence="4">3.2.1.4</ecNumber>
    </recommendedName>
</protein>
<reference evidence="8 9" key="1">
    <citation type="submission" date="2019-07" db="EMBL/GenBank/DDBJ databases">
        <title>Whole genome shotgun sequence of Cellulomonas xylanilytica NBRC 101102.</title>
        <authorList>
            <person name="Hosoyama A."/>
            <person name="Uohara A."/>
            <person name="Ohji S."/>
            <person name="Ichikawa N."/>
        </authorList>
    </citation>
    <scope>NUCLEOTIDE SEQUENCE [LARGE SCALE GENOMIC DNA]</scope>
    <source>
        <strain evidence="8 9">NBRC 101102</strain>
    </source>
</reference>
<feature type="chain" id="PRO_5022236136" description="Endoglucanase" evidence="6">
    <location>
        <begin position="33"/>
        <end position="477"/>
    </location>
</feature>
<dbReference type="InterPro" id="IPR006311">
    <property type="entry name" value="TAT_signal"/>
</dbReference>
<keyword evidence="2 4" id="KW-0378">Hydrolase</keyword>
<evidence type="ECO:0000256" key="2">
    <source>
        <dbReference type="ARBA" id="ARBA00022801"/>
    </source>
</evidence>
<dbReference type="SMART" id="SM00637">
    <property type="entry name" value="CBD_II"/>
    <property type="match status" value="1"/>
</dbReference>
<feature type="region of interest" description="Disordered" evidence="5">
    <location>
        <begin position="340"/>
        <end position="378"/>
    </location>
</feature>
<dbReference type="InterPro" id="IPR012291">
    <property type="entry name" value="CBM2_carb-bd_dom_sf"/>
</dbReference>
<comment type="catalytic activity">
    <reaction evidence="1 4">
        <text>Endohydrolysis of (1-&gt;4)-beta-D-glucosidic linkages in cellulose, lichenin and cereal beta-D-glucans.</text>
        <dbReference type="EC" id="3.2.1.4"/>
    </reaction>
</comment>
<feature type="domain" description="CBM2" evidence="7">
    <location>
        <begin position="374"/>
        <end position="477"/>
    </location>
</feature>
<comment type="similarity">
    <text evidence="4">Belongs to the glycosyl hydrolase 5 (cellulase A) family.</text>
</comment>
<evidence type="ECO:0000259" key="7">
    <source>
        <dbReference type="PROSITE" id="PS51173"/>
    </source>
</evidence>
<evidence type="ECO:0000256" key="1">
    <source>
        <dbReference type="ARBA" id="ARBA00000966"/>
    </source>
</evidence>
<dbReference type="Gene3D" id="3.20.20.80">
    <property type="entry name" value="Glycosidases"/>
    <property type="match status" value="1"/>
</dbReference>
<dbReference type="OrthoDB" id="9801198at2"/>
<dbReference type="AlphaFoldDB" id="A0A510UZL0"/>
<dbReference type="SUPFAM" id="SSF51445">
    <property type="entry name" value="(Trans)glycosidases"/>
    <property type="match status" value="1"/>
</dbReference>
<dbReference type="PROSITE" id="PS51173">
    <property type="entry name" value="CBM2"/>
    <property type="match status" value="1"/>
</dbReference>
<dbReference type="Gene3D" id="2.60.40.290">
    <property type="match status" value="1"/>
</dbReference>